<evidence type="ECO:0000256" key="10">
    <source>
        <dbReference type="ARBA" id="ARBA00023160"/>
    </source>
</evidence>
<comment type="cofactor">
    <cofactor evidence="11">
        <name>Fe cation</name>
        <dbReference type="ChEBI" id="CHEBI:24875"/>
    </cofactor>
    <text evidence="11">Binds 2 iron ions per subunit.</text>
</comment>
<protein>
    <submittedName>
        <fullName evidence="12">Acyl-[acyl-carrier-protein] desaturase</fullName>
    </submittedName>
</protein>
<comment type="cofactor">
    <cofactor evidence="1">
        <name>Fe(2+)</name>
        <dbReference type="ChEBI" id="CHEBI:29033"/>
    </cofactor>
</comment>
<comment type="similarity">
    <text evidence="2">Belongs to the fatty acid desaturase type 2 family.</text>
</comment>
<dbReference type="GO" id="GO:0045300">
    <property type="term" value="F:stearoyl-[ACP] desaturase activity"/>
    <property type="evidence" value="ECO:0007669"/>
    <property type="project" value="InterPro"/>
</dbReference>
<keyword evidence="10" id="KW-0275">Fatty acid biosynthesis</keyword>
<feature type="binding site" evidence="11">
    <location>
        <position position="119"/>
    </location>
    <ligand>
        <name>Fe cation</name>
        <dbReference type="ChEBI" id="CHEBI:24875"/>
        <label>1</label>
    </ligand>
</feature>
<dbReference type="Pfam" id="PF03405">
    <property type="entry name" value="FA_desaturase_2"/>
    <property type="match status" value="1"/>
</dbReference>
<evidence type="ECO:0000313" key="13">
    <source>
        <dbReference type="Proteomes" id="UP000318186"/>
    </source>
</evidence>
<comment type="subunit">
    <text evidence="3">Homodimer.</text>
</comment>
<dbReference type="PIRSF" id="PIRSF000346">
    <property type="entry name" value="Dlt9_acylACP_des"/>
    <property type="match status" value="1"/>
</dbReference>
<comment type="caution">
    <text evidence="12">The sequence shown here is derived from an EMBL/GenBank/DDBJ whole genome shotgun (WGS) entry which is preliminary data.</text>
</comment>
<evidence type="ECO:0000256" key="4">
    <source>
        <dbReference type="ARBA" id="ARBA00022516"/>
    </source>
</evidence>
<dbReference type="AlphaFoldDB" id="A0A561V5E4"/>
<name>A0A561V5E4_9ACTN</name>
<keyword evidence="4" id="KW-0444">Lipid biosynthesis</keyword>
<feature type="binding site" evidence="11">
    <location>
        <position position="88"/>
    </location>
    <ligand>
        <name>Fe cation</name>
        <dbReference type="ChEBI" id="CHEBI:24875"/>
        <label>1</label>
    </ligand>
</feature>
<feature type="binding site" evidence="11">
    <location>
        <position position="201"/>
    </location>
    <ligand>
        <name>Fe cation</name>
        <dbReference type="ChEBI" id="CHEBI:24875"/>
        <label>1</label>
    </ligand>
</feature>
<dbReference type="GO" id="GO:0006633">
    <property type="term" value="P:fatty acid biosynthetic process"/>
    <property type="evidence" value="ECO:0007669"/>
    <property type="project" value="UniProtKB-KW"/>
</dbReference>
<feature type="binding site" evidence="11">
    <location>
        <position position="201"/>
    </location>
    <ligand>
        <name>Fe cation</name>
        <dbReference type="ChEBI" id="CHEBI:24875"/>
        <label>2</label>
    </ligand>
</feature>
<dbReference type="SUPFAM" id="SSF47240">
    <property type="entry name" value="Ferritin-like"/>
    <property type="match status" value="1"/>
</dbReference>
<dbReference type="InterPro" id="IPR012348">
    <property type="entry name" value="RNR-like"/>
</dbReference>
<organism evidence="12 13">
    <name type="scientific">Streptomyces brevispora</name>
    <dbReference type="NCBI Taxonomy" id="887462"/>
    <lineage>
        <taxon>Bacteria</taxon>
        <taxon>Bacillati</taxon>
        <taxon>Actinomycetota</taxon>
        <taxon>Actinomycetes</taxon>
        <taxon>Kitasatosporales</taxon>
        <taxon>Streptomycetaceae</taxon>
        <taxon>Streptomyces</taxon>
    </lineage>
</organism>
<dbReference type="InterPro" id="IPR005067">
    <property type="entry name" value="Fatty_acid_desaturase-2"/>
</dbReference>
<evidence type="ECO:0000256" key="9">
    <source>
        <dbReference type="ARBA" id="ARBA00023098"/>
    </source>
</evidence>
<dbReference type="GO" id="GO:0046872">
    <property type="term" value="F:metal ion binding"/>
    <property type="evidence" value="ECO:0007669"/>
    <property type="project" value="UniProtKB-KW"/>
</dbReference>
<dbReference type="Gene3D" id="1.10.620.20">
    <property type="entry name" value="Ribonucleotide Reductase, subunit A"/>
    <property type="match status" value="1"/>
</dbReference>
<dbReference type="InterPro" id="IPR009078">
    <property type="entry name" value="Ferritin-like_SF"/>
</dbReference>
<evidence type="ECO:0000313" key="12">
    <source>
        <dbReference type="EMBL" id="TWG06831.1"/>
    </source>
</evidence>
<dbReference type="Proteomes" id="UP000318186">
    <property type="component" value="Unassembled WGS sequence"/>
</dbReference>
<dbReference type="CDD" id="cd01050">
    <property type="entry name" value="Acyl_ACP_Desat"/>
    <property type="match status" value="1"/>
</dbReference>
<feature type="binding site" evidence="11">
    <location>
        <position position="204"/>
    </location>
    <ligand>
        <name>Fe cation</name>
        <dbReference type="ChEBI" id="CHEBI:24875"/>
        <label>2</label>
    </ligand>
</feature>
<evidence type="ECO:0000256" key="5">
    <source>
        <dbReference type="ARBA" id="ARBA00022723"/>
    </source>
</evidence>
<evidence type="ECO:0000256" key="7">
    <source>
        <dbReference type="ARBA" id="ARBA00023002"/>
    </source>
</evidence>
<keyword evidence="5 11" id="KW-0479">Metal-binding</keyword>
<feature type="binding site" evidence="11">
    <location>
        <position position="122"/>
    </location>
    <ligand>
        <name>Fe cation</name>
        <dbReference type="ChEBI" id="CHEBI:24875"/>
        <label>1</label>
    </ligand>
</feature>
<evidence type="ECO:0000256" key="3">
    <source>
        <dbReference type="ARBA" id="ARBA00011738"/>
    </source>
</evidence>
<evidence type="ECO:0000256" key="2">
    <source>
        <dbReference type="ARBA" id="ARBA00008749"/>
    </source>
</evidence>
<keyword evidence="9" id="KW-0443">Lipid metabolism</keyword>
<feature type="binding site" evidence="11">
    <location>
        <position position="119"/>
    </location>
    <ligand>
        <name>Fe cation</name>
        <dbReference type="ChEBI" id="CHEBI:24875"/>
        <label>2</label>
    </ligand>
</feature>
<dbReference type="OrthoDB" id="9772881at2"/>
<dbReference type="EMBL" id="VIWW01000001">
    <property type="protein sequence ID" value="TWG06831.1"/>
    <property type="molecule type" value="Genomic_DNA"/>
</dbReference>
<sequence length="326" mass="36582">MTPRESSTTAPRQPHPKQELALLHELEPIVAQNIDRHLKAVRDWNPHDYVPWSRGRDYALLGGEDWTPEDTVLDPAVQASLVVNLLTEDNLPGYHGDFAGTLGRDAAWGEWTNRWTAEEARHGIALRDYLVVTRAVDPVDLERRRLAHMAAGSGGSPGGVLETLAYVTFQELATRVSHRNTGSATGCPIAERLLARIAADENLHMLFYRNLLDAALDRAPDDAMVAIRDMLLDFRMPGENQPDFARFSMMIAMAGIYDLQLHHEKVVMPVLRHLRVFERTGFGPVGEQAREELASFLEGLEQQASRFTARREDRRVRLARRAAAAV</sequence>
<dbReference type="PANTHER" id="PTHR31155">
    <property type="entry name" value="ACYL- ACYL-CARRIER-PROTEIN DESATURASE-RELATED"/>
    <property type="match status" value="1"/>
</dbReference>
<evidence type="ECO:0000256" key="6">
    <source>
        <dbReference type="ARBA" id="ARBA00022832"/>
    </source>
</evidence>
<feature type="binding site" evidence="11">
    <location>
        <position position="171"/>
    </location>
    <ligand>
        <name>Fe cation</name>
        <dbReference type="ChEBI" id="CHEBI:24875"/>
        <label>2</label>
    </ligand>
</feature>
<keyword evidence="7" id="KW-0560">Oxidoreductase</keyword>
<keyword evidence="8 11" id="KW-0408">Iron</keyword>
<evidence type="ECO:0000256" key="11">
    <source>
        <dbReference type="PIRSR" id="PIRSR000346-1"/>
    </source>
</evidence>
<gene>
    <name evidence="12" type="ORF">FHX80_115327</name>
</gene>
<reference evidence="12 13" key="1">
    <citation type="submission" date="2019-06" db="EMBL/GenBank/DDBJ databases">
        <title>Sequencing the genomes of 1000 actinobacteria strains.</title>
        <authorList>
            <person name="Klenk H.-P."/>
        </authorList>
    </citation>
    <scope>NUCLEOTIDE SEQUENCE [LARGE SCALE GENOMIC DNA]</scope>
    <source>
        <strain evidence="12 13">DSM 42059</strain>
    </source>
</reference>
<evidence type="ECO:0000256" key="8">
    <source>
        <dbReference type="ARBA" id="ARBA00023004"/>
    </source>
</evidence>
<accession>A0A561V5E4</accession>
<proteinExistence type="inferred from homology"/>
<dbReference type="PANTHER" id="PTHR31155:SF9">
    <property type="entry name" value="STEAROYL-[ACYL-CARRIER-PROTEIN] 9-DESATURASE 7, CHLOROPLASTIC"/>
    <property type="match status" value="1"/>
</dbReference>
<dbReference type="GO" id="GO:0005829">
    <property type="term" value="C:cytosol"/>
    <property type="evidence" value="ECO:0007669"/>
    <property type="project" value="TreeGrafter"/>
</dbReference>
<evidence type="ECO:0000256" key="1">
    <source>
        <dbReference type="ARBA" id="ARBA00001954"/>
    </source>
</evidence>
<dbReference type="RefSeq" id="WP_145766527.1">
    <property type="nucleotide sequence ID" value="NZ_JBHJUX010000066.1"/>
</dbReference>
<keyword evidence="6" id="KW-0276">Fatty acid metabolism</keyword>